<evidence type="ECO:0000313" key="2">
    <source>
        <dbReference type="EMBL" id="AEI39082.1"/>
    </source>
</evidence>
<dbReference type="AlphaFoldDB" id="F8FPD2"/>
<protein>
    <submittedName>
        <fullName evidence="2">MhqD</fullName>
    </submittedName>
</protein>
<evidence type="ECO:0000313" key="3">
    <source>
        <dbReference type="Proteomes" id="UP000006620"/>
    </source>
</evidence>
<evidence type="ECO:0000259" key="1">
    <source>
        <dbReference type="Pfam" id="PF01738"/>
    </source>
</evidence>
<dbReference type="HOGENOM" id="CLU_049413_6_1_9"/>
<reference evidence="2 3" key="2">
    <citation type="journal article" date="2013" name="Genome Announc.">
        <title>Genome Sequence of Growth-Improving Paenibacillus mucilaginosus Strain KNP414.</title>
        <authorList>
            <person name="Lu J.J."/>
            <person name="Wang J.F."/>
            <person name="Hu X.F."/>
        </authorList>
    </citation>
    <scope>NUCLEOTIDE SEQUENCE [LARGE SCALE GENOMIC DNA]</scope>
    <source>
        <strain evidence="2 3">KNP414</strain>
    </source>
</reference>
<name>F8FPD2_PAEMK</name>
<dbReference type="Gene3D" id="3.40.50.1820">
    <property type="entry name" value="alpha/beta hydrolase"/>
    <property type="match status" value="1"/>
</dbReference>
<dbReference type="GO" id="GO:0016787">
    <property type="term" value="F:hydrolase activity"/>
    <property type="evidence" value="ECO:0007669"/>
    <property type="project" value="InterPro"/>
</dbReference>
<gene>
    <name evidence="2" type="primary">mhqD</name>
    <name evidence="2" type="ordered locus">KNP414_00457</name>
</gene>
<dbReference type="KEGG" id="pms:KNP414_00457"/>
<dbReference type="PATRIC" id="fig|1036673.3.peg.408"/>
<dbReference type="RefSeq" id="WP_013914248.1">
    <property type="nucleotide sequence ID" value="NC_015690.1"/>
</dbReference>
<reference evidence="3" key="1">
    <citation type="submission" date="2011-06" db="EMBL/GenBank/DDBJ databases">
        <title>Complete genome sequence of Paenibacillus mucilaginosus KNP414.</title>
        <authorList>
            <person name="Wang J."/>
            <person name="Hu S."/>
            <person name="Hu X."/>
            <person name="Zhang B."/>
            <person name="Dong D."/>
            <person name="Zhang S."/>
            <person name="Zhao K."/>
            <person name="Wu D."/>
        </authorList>
    </citation>
    <scope>NUCLEOTIDE SEQUENCE [LARGE SCALE GENOMIC DNA]</scope>
    <source>
        <strain evidence="3">KNP414</strain>
    </source>
</reference>
<dbReference type="InterPro" id="IPR002925">
    <property type="entry name" value="Dienelactn_hydro"/>
</dbReference>
<organism evidence="2 3">
    <name type="scientific">Paenibacillus mucilaginosus (strain KNP414)</name>
    <dbReference type="NCBI Taxonomy" id="1036673"/>
    <lineage>
        <taxon>Bacteria</taxon>
        <taxon>Bacillati</taxon>
        <taxon>Bacillota</taxon>
        <taxon>Bacilli</taxon>
        <taxon>Bacillales</taxon>
        <taxon>Paenibacillaceae</taxon>
        <taxon>Paenibacillus</taxon>
    </lineage>
</organism>
<dbReference type="Pfam" id="PF01738">
    <property type="entry name" value="DLH"/>
    <property type="match status" value="1"/>
</dbReference>
<proteinExistence type="predicted"/>
<dbReference type="Proteomes" id="UP000006620">
    <property type="component" value="Chromosome"/>
</dbReference>
<sequence>MKHIYQQGSRTEAPTLVLFHGTGGTEHDLLGLAGRIAPGAAVLSLRGNVLENGMPRFFRRLAEGVFDEEDLIFRTKEVYDFLDEAAAKYGFDRNHLVAVGYSNGANIIGSLLFHYARAFRGAILHHPMVPRRGIELPDASGLPVFIGAGKNDPICTPQETADLQALLSGAGADVTVHWESYGHQLTSSEAAAAAGWFAEHFGGGDSR</sequence>
<accession>F8FPD2</accession>
<dbReference type="EMBL" id="CP002869">
    <property type="protein sequence ID" value="AEI39082.1"/>
    <property type="molecule type" value="Genomic_DNA"/>
</dbReference>
<feature type="domain" description="Dienelactone hydrolase" evidence="1">
    <location>
        <begin position="88"/>
        <end position="183"/>
    </location>
</feature>
<dbReference type="InterPro" id="IPR029058">
    <property type="entry name" value="AB_hydrolase_fold"/>
</dbReference>
<dbReference type="SUPFAM" id="SSF53474">
    <property type="entry name" value="alpha/beta-Hydrolases"/>
    <property type="match status" value="1"/>
</dbReference>